<name>A0A2N5UB79_9BASI</name>
<reference evidence="5 6" key="1">
    <citation type="submission" date="2017-11" db="EMBL/GenBank/DDBJ databases">
        <title>De novo assembly and phasing of dikaryotic genomes from two isolates of Puccinia coronata f. sp. avenae, the causal agent of oat crown rust.</title>
        <authorList>
            <person name="Miller M.E."/>
            <person name="Zhang Y."/>
            <person name="Omidvar V."/>
            <person name="Sperschneider J."/>
            <person name="Schwessinger B."/>
            <person name="Raley C."/>
            <person name="Palmer J.M."/>
            <person name="Garnica D."/>
            <person name="Upadhyaya N."/>
            <person name="Rathjen J."/>
            <person name="Taylor J.M."/>
            <person name="Park R.F."/>
            <person name="Dodds P.N."/>
            <person name="Hirsch C.D."/>
            <person name="Kianian S.F."/>
            <person name="Figueroa M."/>
        </authorList>
    </citation>
    <scope>NUCLEOTIDE SEQUENCE [LARGE SCALE GENOMIC DNA]</scope>
    <source>
        <strain evidence="5">12SD80</strain>
    </source>
</reference>
<feature type="region of interest" description="Disordered" evidence="3">
    <location>
        <begin position="314"/>
        <end position="371"/>
    </location>
</feature>
<dbReference type="Proteomes" id="UP000235392">
    <property type="component" value="Unassembled WGS sequence"/>
</dbReference>
<feature type="compositionally biased region" description="Gly residues" evidence="3">
    <location>
        <begin position="361"/>
        <end position="371"/>
    </location>
</feature>
<organism evidence="5 6">
    <name type="scientific">Puccinia coronata f. sp. avenae</name>
    <dbReference type="NCBI Taxonomy" id="200324"/>
    <lineage>
        <taxon>Eukaryota</taxon>
        <taxon>Fungi</taxon>
        <taxon>Dikarya</taxon>
        <taxon>Basidiomycota</taxon>
        <taxon>Pucciniomycotina</taxon>
        <taxon>Pucciniomycetes</taxon>
        <taxon>Pucciniales</taxon>
        <taxon>Pucciniaceae</taxon>
        <taxon>Puccinia</taxon>
    </lineage>
</organism>
<dbReference type="EMBL" id="PGCI01000186">
    <property type="protein sequence ID" value="PLW34999.1"/>
    <property type="molecule type" value="Genomic_DNA"/>
</dbReference>
<dbReference type="SUPFAM" id="SSF54928">
    <property type="entry name" value="RNA-binding domain, RBD"/>
    <property type="match status" value="1"/>
</dbReference>
<evidence type="ECO:0000313" key="5">
    <source>
        <dbReference type="EMBL" id="PLW34999.1"/>
    </source>
</evidence>
<feature type="compositionally biased region" description="Low complexity" evidence="3">
    <location>
        <begin position="121"/>
        <end position="159"/>
    </location>
</feature>
<keyword evidence="2" id="KW-0694">RNA-binding</keyword>
<comment type="caution">
    <text evidence="5">The sequence shown here is derived from an EMBL/GenBank/DDBJ whole genome shotgun (WGS) entry which is preliminary data.</text>
</comment>
<feature type="compositionally biased region" description="Basic residues" evidence="3">
    <location>
        <begin position="177"/>
        <end position="187"/>
    </location>
</feature>
<dbReference type="InterPro" id="IPR035979">
    <property type="entry name" value="RBD_domain_sf"/>
</dbReference>
<feature type="region of interest" description="Disordered" evidence="3">
    <location>
        <begin position="500"/>
        <end position="537"/>
    </location>
</feature>
<feature type="compositionally biased region" description="Basic and acidic residues" evidence="3">
    <location>
        <begin position="315"/>
        <end position="334"/>
    </location>
</feature>
<dbReference type="GO" id="GO:0003723">
    <property type="term" value="F:RNA binding"/>
    <property type="evidence" value="ECO:0007669"/>
    <property type="project" value="UniProtKB-UniRule"/>
</dbReference>
<evidence type="ECO:0000256" key="2">
    <source>
        <dbReference type="PROSITE-ProRule" id="PRU00176"/>
    </source>
</evidence>
<feature type="compositionally biased region" description="Low complexity" evidence="3">
    <location>
        <begin position="188"/>
        <end position="202"/>
    </location>
</feature>
<evidence type="ECO:0000313" key="6">
    <source>
        <dbReference type="Proteomes" id="UP000235392"/>
    </source>
</evidence>
<dbReference type="InterPro" id="IPR012677">
    <property type="entry name" value="Nucleotide-bd_a/b_plait_sf"/>
</dbReference>
<dbReference type="CDD" id="cd12372">
    <property type="entry name" value="RRM_CFIm68_CFIm59"/>
    <property type="match status" value="1"/>
</dbReference>
<feature type="region of interest" description="Disordered" evidence="3">
    <location>
        <begin position="60"/>
        <end position="216"/>
    </location>
</feature>
<dbReference type="AlphaFoldDB" id="A0A2N5UB79"/>
<accession>A0A2N5UB79</accession>
<feature type="domain" description="RRM" evidence="4">
    <location>
        <begin position="226"/>
        <end position="307"/>
    </location>
</feature>
<sequence length="537" mass="54580">MLPYRSTSTALPGISYLPLGSSTRYSDLLFLFADPFPDQSPTFNLLPTKLKMIACYLIPEDGTSTRDPTSPRAKDIKTSTSAPSHAAGGDGGASQVESSQNVDTKSDAKPKFNPPSTTNENALPIAPASASLPANPMTAANGASKSSGGTTASTTALSGPPVQQSINTLSSSPVSPHKPHHAHHSSHPHPSNNSDIIMNSSNAALPPHGIPAGAIGSRKDNERGLCGLYVAELQWYTSDEDLRKVAENLGVRVAHRDITFSEHKVNGKSKGVAYMEFSNQPDAEIVKGWFDCNEIDGKKAQCNLSPPMGGTPFRNADKHGLGGNRIPDDRDGRGRGGGYVGGMVGGPSGRGRGDDSIRRGMGSGMGRGGGPSGVGGVMGRGMSHPGGMVGSSGGPGMNGMGGMGPMGSMNGMNGMGGMMGGMGMGPMGGGMMGMMPGGMGMMGMGGMGPMGSMNGMNGMNGMMPMMMPMGGRSPMSGPTGPPGGPNNGHFNPRFIGGVNHGMGGPQSNLGAAGGGVGGTGGGGNLEDGREKRRRTDY</sequence>
<proteinExistence type="inferred from homology"/>
<protein>
    <recommendedName>
        <fullName evidence="4">RRM domain-containing protein</fullName>
    </recommendedName>
</protein>
<dbReference type="Gene3D" id="3.30.70.330">
    <property type="match status" value="1"/>
</dbReference>
<feature type="compositionally biased region" description="Basic and acidic residues" evidence="3">
    <location>
        <begin position="526"/>
        <end position="537"/>
    </location>
</feature>
<feature type="compositionally biased region" description="Gly residues" evidence="3">
    <location>
        <begin position="335"/>
        <end position="350"/>
    </location>
</feature>
<gene>
    <name evidence="5" type="ORF">PCASD_15325</name>
</gene>
<dbReference type="GO" id="GO:0006397">
    <property type="term" value="P:mRNA processing"/>
    <property type="evidence" value="ECO:0007669"/>
    <property type="project" value="UniProtKB-KW"/>
</dbReference>
<dbReference type="PROSITE" id="PS50102">
    <property type="entry name" value="RRM"/>
    <property type="match status" value="1"/>
</dbReference>
<dbReference type="GO" id="GO:0005634">
    <property type="term" value="C:nucleus"/>
    <property type="evidence" value="ECO:0007669"/>
    <property type="project" value="UniProtKB-SubCell"/>
</dbReference>
<evidence type="ECO:0000259" key="4">
    <source>
        <dbReference type="PROSITE" id="PS50102"/>
    </source>
</evidence>
<comment type="similarity">
    <text evidence="1">Belongs to the RRM CPSF6/7 family.</text>
</comment>
<dbReference type="PANTHER" id="PTHR23204">
    <property type="entry name" value="CLEAVAGE AND POLYADENYLATION SPECIFIC FACTOR"/>
    <property type="match status" value="1"/>
</dbReference>
<dbReference type="InterPro" id="IPR000504">
    <property type="entry name" value="RRM_dom"/>
</dbReference>
<evidence type="ECO:0000256" key="1">
    <source>
        <dbReference type="ARBA" id="ARBA00006265"/>
    </source>
</evidence>
<feature type="compositionally biased region" description="Gly residues" evidence="3">
    <location>
        <begin position="511"/>
        <end position="525"/>
    </location>
</feature>
<dbReference type="Pfam" id="PF00076">
    <property type="entry name" value="RRM_1"/>
    <property type="match status" value="1"/>
</dbReference>
<dbReference type="InterPro" id="IPR034772">
    <property type="entry name" value="CPSF6/7"/>
</dbReference>
<evidence type="ECO:0000256" key="3">
    <source>
        <dbReference type="SAM" id="MobiDB-lite"/>
    </source>
</evidence>